<dbReference type="Proteomes" id="UP000011713">
    <property type="component" value="Unassembled WGS sequence"/>
</dbReference>
<keyword evidence="2" id="KW-1185">Reference proteome</keyword>
<reference evidence="2" key="1">
    <citation type="journal article" date="2010" name="Science">
        <title>Signatures of adaptation to obligate biotrophy in the Hyaloperonospora arabidopsidis genome.</title>
        <authorList>
            <person name="Baxter L."/>
            <person name="Tripathy S."/>
            <person name="Ishaque N."/>
            <person name="Boot N."/>
            <person name="Cabral A."/>
            <person name="Kemen E."/>
            <person name="Thines M."/>
            <person name="Ah-Fong A."/>
            <person name="Anderson R."/>
            <person name="Badejoko W."/>
            <person name="Bittner-Eddy P."/>
            <person name="Boore J.L."/>
            <person name="Chibucos M.C."/>
            <person name="Coates M."/>
            <person name="Dehal P."/>
            <person name="Delehaunty K."/>
            <person name="Dong S."/>
            <person name="Downton P."/>
            <person name="Dumas B."/>
            <person name="Fabro G."/>
            <person name="Fronick C."/>
            <person name="Fuerstenberg S.I."/>
            <person name="Fulton L."/>
            <person name="Gaulin E."/>
            <person name="Govers F."/>
            <person name="Hughes L."/>
            <person name="Humphray S."/>
            <person name="Jiang R.H."/>
            <person name="Judelson H."/>
            <person name="Kamoun S."/>
            <person name="Kyung K."/>
            <person name="Meijer H."/>
            <person name="Minx P."/>
            <person name="Morris P."/>
            <person name="Nelson J."/>
            <person name="Phuntumart V."/>
            <person name="Qutob D."/>
            <person name="Rehmany A."/>
            <person name="Rougon-Cardoso A."/>
            <person name="Ryden P."/>
            <person name="Torto-Alalibo T."/>
            <person name="Studholme D."/>
            <person name="Wang Y."/>
            <person name="Win J."/>
            <person name="Wood J."/>
            <person name="Clifton S.W."/>
            <person name="Rogers J."/>
            <person name="Van den Ackerveken G."/>
            <person name="Jones J.D."/>
            <person name="McDowell J.M."/>
            <person name="Beynon J."/>
            <person name="Tyler B.M."/>
        </authorList>
    </citation>
    <scope>NUCLEOTIDE SEQUENCE [LARGE SCALE GENOMIC DNA]</scope>
    <source>
        <strain evidence="2">Emoy2</strain>
    </source>
</reference>
<proteinExistence type="predicted"/>
<dbReference type="HOGENOM" id="CLU_076232_0_0_1"/>
<evidence type="ECO:0000313" key="1">
    <source>
        <dbReference type="EnsemblProtists" id="HpaP813010"/>
    </source>
</evidence>
<reference evidence="1" key="2">
    <citation type="submission" date="2015-06" db="UniProtKB">
        <authorList>
            <consortium name="EnsemblProtists"/>
        </authorList>
    </citation>
    <scope>IDENTIFICATION</scope>
    <source>
        <strain evidence="1">Emoy2</strain>
    </source>
</reference>
<dbReference type="EMBL" id="JH598103">
    <property type="status" value="NOT_ANNOTATED_CDS"/>
    <property type="molecule type" value="Genomic_DNA"/>
</dbReference>
<protein>
    <submittedName>
        <fullName evidence="1">Uncharacterized protein</fullName>
    </submittedName>
</protein>
<accession>M4C1Q9</accession>
<sequence length="282" mass="31506">MSWLFDRKGRRYQLNGASSARGRDTLGDNITWSWAECGVVCFTPTISISSMPMAKRRHFGRFCFALVFNFPSFLYQPASPGTLVPLSGTVRRPHKWMLNPRGNMLSHWVSGHFSGTFCVGSMEECDTIADRIGGSPVQFVDHPALTRIVQPWAGHQQSPLTGIGLQGIGRAPIQHALAADANELAMQVHWRQLLDLWRCFGEFEDANIHVWVFTFRLPACPRAALAAATTWITANDSTEVAQASVFAAANELWCFVVASTTHSIWFERLCQMQDPTLLPEEH</sequence>
<dbReference type="EnsemblProtists" id="HpaT813010">
    <property type="protein sequence ID" value="HpaP813010"/>
    <property type="gene ID" value="HpaG813010"/>
</dbReference>
<dbReference type="AlphaFoldDB" id="M4C1Q9"/>
<dbReference type="VEuPathDB" id="FungiDB:HpaG813010"/>
<dbReference type="InParanoid" id="M4C1Q9"/>
<name>M4C1Q9_HYAAE</name>
<evidence type="ECO:0000313" key="2">
    <source>
        <dbReference type="Proteomes" id="UP000011713"/>
    </source>
</evidence>
<organism evidence="1 2">
    <name type="scientific">Hyaloperonospora arabidopsidis (strain Emoy2)</name>
    <name type="common">Downy mildew agent</name>
    <name type="synonym">Peronospora arabidopsidis</name>
    <dbReference type="NCBI Taxonomy" id="559515"/>
    <lineage>
        <taxon>Eukaryota</taxon>
        <taxon>Sar</taxon>
        <taxon>Stramenopiles</taxon>
        <taxon>Oomycota</taxon>
        <taxon>Peronosporomycetes</taxon>
        <taxon>Peronosporales</taxon>
        <taxon>Peronosporaceae</taxon>
        <taxon>Hyaloperonospora</taxon>
    </lineage>
</organism>